<evidence type="ECO:0000313" key="2">
    <source>
        <dbReference type="Proteomes" id="UP001550210"/>
    </source>
</evidence>
<sequence>MPASPAALGCEVGDTTAGGGAAGADGSRARMIGGKATTRLTNAPITTPIRAGVDDRTLTVKATVADMIRKITTTAIKNADILCYSIYEDWPVQVEEDAIRIGGPKKIRGLPVAKDDIPHVGLSEIPYVDKTPPSPTPGTRPLKILKRKGFYAYSWVTPQF</sequence>
<dbReference type="RefSeq" id="WP_355399318.1">
    <property type="nucleotide sequence ID" value="NZ_JBEXPZ010000034.1"/>
</dbReference>
<dbReference type="Proteomes" id="UP001550210">
    <property type="component" value="Unassembled WGS sequence"/>
</dbReference>
<dbReference type="EMBL" id="JBEXPZ010000034">
    <property type="protein sequence ID" value="MET9847836.1"/>
    <property type="molecule type" value="Genomic_DNA"/>
</dbReference>
<comment type="caution">
    <text evidence="1">The sequence shown here is derived from an EMBL/GenBank/DDBJ whole genome shotgun (WGS) entry which is preliminary data.</text>
</comment>
<name>A0ABV2V1Z4_9ACTN</name>
<protein>
    <submittedName>
        <fullName evidence="1">Uncharacterized protein</fullName>
    </submittedName>
</protein>
<proteinExistence type="predicted"/>
<gene>
    <name evidence="1" type="ORF">ABZZ21_25470</name>
</gene>
<reference evidence="1 2" key="1">
    <citation type="submission" date="2024-06" db="EMBL/GenBank/DDBJ databases">
        <title>The Natural Products Discovery Center: Release of the First 8490 Sequenced Strains for Exploring Actinobacteria Biosynthetic Diversity.</title>
        <authorList>
            <person name="Kalkreuter E."/>
            <person name="Kautsar S.A."/>
            <person name="Yang D."/>
            <person name="Bader C.D."/>
            <person name="Teijaro C.N."/>
            <person name="Fluegel L."/>
            <person name="Davis C.M."/>
            <person name="Simpson J.R."/>
            <person name="Lauterbach L."/>
            <person name="Steele A.D."/>
            <person name="Gui C."/>
            <person name="Meng S."/>
            <person name="Li G."/>
            <person name="Viehrig K."/>
            <person name="Ye F."/>
            <person name="Su P."/>
            <person name="Kiefer A.F."/>
            <person name="Nichols A."/>
            <person name="Cepeda A.J."/>
            <person name="Yan W."/>
            <person name="Fan B."/>
            <person name="Jiang Y."/>
            <person name="Adhikari A."/>
            <person name="Zheng C.-J."/>
            <person name="Schuster L."/>
            <person name="Cowan T.M."/>
            <person name="Smanski M.J."/>
            <person name="Chevrette M.G."/>
            <person name="De Carvalho L.P.S."/>
            <person name="Shen B."/>
        </authorList>
    </citation>
    <scope>NUCLEOTIDE SEQUENCE [LARGE SCALE GENOMIC DNA]</scope>
    <source>
        <strain evidence="1 2">NPDC006434</strain>
    </source>
</reference>
<accession>A0ABV2V1Z4</accession>
<organism evidence="1 2">
    <name type="scientific">Streptomyces ossamyceticus</name>
    <dbReference type="NCBI Taxonomy" id="249581"/>
    <lineage>
        <taxon>Bacteria</taxon>
        <taxon>Bacillati</taxon>
        <taxon>Actinomycetota</taxon>
        <taxon>Actinomycetes</taxon>
        <taxon>Kitasatosporales</taxon>
        <taxon>Streptomycetaceae</taxon>
        <taxon>Streptomyces</taxon>
    </lineage>
</organism>
<keyword evidence="2" id="KW-1185">Reference proteome</keyword>
<evidence type="ECO:0000313" key="1">
    <source>
        <dbReference type="EMBL" id="MET9847836.1"/>
    </source>
</evidence>